<dbReference type="InterPro" id="IPR036034">
    <property type="entry name" value="PDZ_sf"/>
</dbReference>
<dbReference type="Pfam" id="PF17820">
    <property type="entry name" value="PDZ_6"/>
    <property type="match status" value="1"/>
</dbReference>
<dbReference type="EMBL" id="CAGS01000521">
    <property type="protein sequence ID" value="CCF85777.1"/>
    <property type="molecule type" value="Genomic_DNA"/>
</dbReference>
<dbReference type="InterPro" id="IPR001940">
    <property type="entry name" value="Peptidase_S1C"/>
</dbReference>
<dbReference type="InterPro" id="IPR051201">
    <property type="entry name" value="Chloro_Bact_Ser_Proteases"/>
</dbReference>
<comment type="similarity">
    <text evidence="1">Belongs to the peptidase S1C family.</text>
</comment>
<dbReference type="RefSeq" id="WP_008480955.1">
    <property type="nucleotide sequence ID" value="NZ_CAGS01000521.1"/>
</dbReference>
<evidence type="ECO:0000313" key="5">
    <source>
        <dbReference type="EMBL" id="CCF85777.1"/>
    </source>
</evidence>
<evidence type="ECO:0000256" key="2">
    <source>
        <dbReference type="ARBA" id="ARBA00022670"/>
    </source>
</evidence>
<dbReference type="GO" id="GO:0006508">
    <property type="term" value="P:proteolysis"/>
    <property type="evidence" value="ECO:0007669"/>
    <property type="project" value="UniProtKB-KW"/>
</dbReference>
<dbReference type="PRINTS" id="PR00834">
    <property type="entry name" value="PROTEASES2C"/>
</dbReference>
<dbReference type="PANTHER" id="PTHR43343">
    <property type="entry name" value="PEPTIDASE S12"/>
    <property type="match status" value="1"/>
</dbReference>
<evidence type="ECO:0000256" key="3">
    <source>
        <dbReference type="ARBA" id="ARBA00022801"/>
    </source>
</evidence>
<protein>
    <submittedName>
        <fullName evidence="5">PDZ/DHR/GLGF domain protein</fullName>
    </submittedName>
</protein>
<dbReference type="InterPro" id="IPR001478">
    <property type="entry name" value="PDZ"/>
</dbReference>
<dbReference type="SMART" id="SM00228">
    <property type="entry name" value="PDZ"/>
    <property type="match status" value="1"/>
</dbReference>
<name>I4EM64_9BACT</name>
<keyword evidence="6" id="KW-1185">Reference proteome</keyword>
<keyword evidence="2" id="KW-0645">Protease</keyword>
<dbReference type="Proteomes" id="UP000004221">
    <property type="component" value="Unassembled WGS sequence"/>
</dbReference>
<dbReference type="AlphaFoldDB" id="I4EM64"/>
<evidence type="ECO:0000259" key="4">
    <source>
        <dbReference type="PROSITE" id="PS50106"/>
    </source>
</evidence>
<reference evidence="5 6" key="1">
    <citation type="journal article" date="2012" name="ISME J.">
        <title>Nitrification expanded: discovery, physiology and genomics of a nitrite-oxidizing bacterium from the phylum Chloroflexi.</title>
        <authorList>
            <person name="Sorokin D.Y."/>
            <person name="Lucker S."/>
            <person name="Vejmelkova D."/>
            <person name="Kostrikina N.A."/>
            <person name="Kleerebezem R."/>
            <person name="Rijpstra W.I."/>
            <person name="Damste J.S."/>
            <person name="Le Paslier D."/>
            <person name="Muyzer G."/>
            <person name="Wagner M."/>
            <person name="van Loosdrecht M.C."/>
            <person name="Daims H."/>
        </authorList>
    </citation>
    <scope>NUCLEOTIDE SEQUENCE [LARGE SCALE GENOMIC DNA]</scope>
    <source>
        <strain evidence="6">none</strain>
    </source>
</reference>
<dbReference type="InterPro" id="IPR041489">
    <property type="entry name" value="PDZ_6"/>
</dbReference>
<gene>
    <name evidence="5" type="ORF">NITHO_5680005</name>
</gene>
<dbReference type="SUPFAM" id="SSF50156">
    <property type="entry name" value="PDZ domain-like"/>
    <property type="match status" value="1"/>
</dbReference>
<dbReference type="InterPro" id="IPR043504">
    <property type="entry name" value="Peptidase_S1_PA_chymotrypsin"/>
</dbReference>
<comment type="caution">
    <text evidence="5">The sequence shown here is derived from an EMBL/GenBank/DDBJ whole genome shotgun (WGS) entry which is preliminary data.</text>
</comment>
<dbReference type="OrthoDB" id="9792183at2"/>
<dbReference type="PROSITE" id="PS50106">
    <property type="entry name" value="PDZ"/>
    <property type="match status" value="1"/>
</dbReference>
<dbReference type="SUPFAM" id="SSF50494">
    <property type="entry name" value="Trypsin-like serine proteases"/>
    <property type="match status" value="1"/>
</dbReference>
<dbReference type="PANTHER" id="PTHR43343:SF3">
    <property type="entry name" value="PROTEASE DO-LIKE 8, CHLOROPLASTIC"/>
    <property type="match status" value="1"/>
</dbReference>
<dbReference type="InterPro" id="IPR009003">
    <property type="entry name" value="Peptidase_S1_PA"/>
</dbReference>
<dbReference type="Gene3D" id="2.40.10.10">
    <property type="entry name" value="Trypsin-like serine proteases"/>
    <property type="match status" value="2"/>
</dbReference>
<accession>I4EM64</accession>
<dbReference type="Gene3D" id="2.30.42.10">
    <property type="match status" value="1"/>
</dbReference>
<sequence length="308" mass="31555">MTTESSQPSEKSIVVEFSDSLADAVALAGQSIVQVSARRRVGATGLIWSADGLIVTADHVIQRVEEIVIGLPDGRDIAARLIGRDPGTDIAVLKVDAGGLTPVLPSETEPKVGHLVLALGRPFGGSPMATMGIVSATDGAWRTWRGGRIEGVVRSDVNLYPGFSGGPLIDGSGRAIGMNSSALARGLAVTVPYAVLNRVAQALTSQGKVRHGYLGIAAQPVGLPDSLRQRTGLAAEAGLLLVGVEPGSPADRAGLLLGDILVAFAGAPTGSLEALNDRLGPESVGTQQVAKIVRGGQVMDITVTVGER</sequence>
<evidence type="ECO:0000256" key="1">
    <source>
        <dbReference type="ARBA" id="ARBA00010541"/>
    </source>
</evidence>
<keyword evidence="3" id="KW-0378">Hydrolase</keyword>
<evidence type="ECO:0000313" key="6">
    <source>
        <dbReference type="Proteomes" id="UP000004221"/>
    </source>
</evidence>
<dbReference type="GO" id="GO:0004252">
    <property type="term" value="F:serine-type endopeptidase activity"/>
    <property type="evidence" value="ECO:0007669"/>
    <property type="project" value="InterPro"/>
</dbReference>
<feature type="domain" description="PDZ" evidence="4">
    <location>
        <begin position="220"/>
        <end position="276"/>
    </location>
</feature>
<proteinExistence type="inferred from homology"/>
<dbReference type="Pfam" id="PF13365">
    <property type="entry name" value="Trypsin_2"/>
    <property type="match status" value="1"/>
</dbReference>
<organism evidence="5 6">
    <name type="scientific">Nitrolancea hollandica Lb</name>
    <dbReference type="NCBI Taxonomy" id="1129897"/>
    <lineage>
        <taxon>Bacteria</taxon>
        <taxon>Pseudomonadati</taxon>
        <taxon>Thermomicrobiota</taxon>
        <taxon>Thermomicrobia</taxon>
        <taxon>Sphaerobacterales</taxon>
        <taxon>Sphaerobacterineae</taxon>
        <taxon>Sphaerobacteraceae</taxon>
        <taxon>Nitrolancea</taxon>
    </lineage>
</organism>